<dbReference type="Proteomes" id="UP001085076">
    <property type="component" value="Miscellaneous, Linkage group lg01"/>
</dbReference>
<dbReference type="PANTHER" id="PTHR43874">
    <property type="entry name" value="TWO-COMPONENT RESPONSE REGULATOR"/>
    <property type="match status" value="1"/>
</dbReference>
<dbReference type="Pfam" id="PF00072">
    <property type="entry name" value="Response_reg"/>
    <property type="match status" value="1"/>
</dbReference>
<keyword evidence="6" id="KW-0804">Transcription</keyword>
<dbReference type="Pfam" id="PF06203">
    <property type="entry name" value="CCT"/>
    <property type="match status" value="1"/>
</dbReference>
<keyword evidence="14" id="KW-1185">Reference proteome</keyword>
<dbReference type="PROSITE" id="PS51017">
    <property type="entry name" value="CCT"/>
    <property type="match status" value="1"/>
</dbReference>
<evidence type="ECO:0000256" key="3">
    <source>
        <dbReference type="ARBA" id="ARBA00023012"/>
    </source>
</evidence>
<evidence type="ECO:0000313" key="14">
    <source>
        <dbReference type="Proteomes" id="UP001085076"/>
    </source>
</evidence>
<keyword evidence="3" id="KW-0902">Two-component regulatory system</keyword>
<dbReference type="InterPro" id="IPR010402">
    <property type="entry name" value="CCT_domain"/>
</dbReference>
<evidence type="ECO:0000256" key="9">
    <source>
        <dbReference type="PROSITE-ProRule" id="PRU00357"/>
    </source>
</evidence>
<feature type="compositionally biased region" description="Polar residues" evidence="10">
    <location>
        <begin position="230"/>
        <end position="240"/>
    </location>
</feature>
<evidence type="ECO:0000256" key="5">
    <source>
        <dbReference type="ARBA" id="ARBA00023108"/>
    </source>
</evidence>
<gene>
    <name evidence="13" type="ORF">J5N97_002285</name>
</gene>
<evidence type="ECO:0000256" key="1">
    <source>
        <dbReference type="ARBA" id="ARBA00004123"/>
    </source>
</evidence>
<accession>A0A9D5HP78</accession>
<proteinExistence type="inferred from homology"/>
<keyword evidence="7 9" id="KW-0539">Nucleus</keyword>
<keyword evidence="4" id="KW-0805">Transcription regulation</keyword>
<dbReference type="GO" id="GO:0005634">
    <property type="term" value="C:nucleus"/>
    <property type="evidence" value="ECO:0007669"/>
    <property type="project" value="UniProtKB-SubCell"/>
</dbReference>
<dbReference type="InterPro" id="IPR045279">
    <property type="entry name" value="ARR-like"/>
</dbReference>
<evidence type="ECO:0000259" key="11">
    <source>
        <dbReference type="PROSITE" id="PS50110"/>
    </source>
</evidence>
<dbReference type="FunFam" id="3.40.50.2300:FF:000214">
    <property type="entry name" value="Two-component response regulator-like PRR37"/>
    <property type="match status" value="1"/>
</dbReference>
<evidence type="ECO:0000259" key="12">
    <source>
        <dbReference type="PROSITE" id="PS51017"/>
    </source>
</evidence>
<dbReference type="Gene3D" id="3.40.50.2300">
    <property type="match status" value="1"/>
</dbReference>
<evidence type="ECO:0000256" key="8">
    <source>
        <dbReference type="PROSITE-ProRule" id="PRU00169"/>
    </source>
</evidence>
<reference evidence="13" key="1">
    <citation type="submission" date="2021-03" db="EMBL/GenBank/DDBJ databases">
        <authorList>
            <person name="Li Z."/>
            <person name="Yang C."/>
        </authorList>
    </citation>
    <scope>NUCLEOTIDE SEQUENCE</scope>
    <source>
        <strain evidence="13">Dzin_1.0</strain>
        <tissue evidence="13">Leaf</tissue>
    </source>
</reference>
<dbReference type="GO" id="GO:0048511">
    <property type="term" value="P:rhythmic process"/>
    <property type="evidence" value="ECO:0007669"/>
    <property type="project" value="UniProtKB-KW"/>
</dbReference>
<feature type="compositionally biased region" description="Polar residues" evidence="10">
    <location>
        <begin position="181"/>
        <end position="212"/>
    </location>
</feature>
<dbReference type="GO" id="GO:0009736">
    <property type="term" value="P:cytokinin-activated signaling pathway"/>
    <property type="evidence" value="ECO:0007669"/>
    <property type="project" value="InterPro"/>
</dbReference>
<dbReference type="InterPro" id="IPR001789">
    <property type="entry name" value="Sig_transdc_resp-reg_receiver"/>
</dbReference>
<evidence type="ECO:0000256" key="10">
    <source>
        <dbReference type="SAM" id="MobiDB-lite"/>
    </source>
</evidence>
<dbReference type="OrthoDB" id="60033at2759"/>
<reference evidence="13" key="2">
    <citation type="journal article" date="2022" name="Hortic Res">
        <title>The genome of Dioscorea zingiberensis sheds light on the biosynthesis, origin and evolution of the medicinally important diosgenin saponins.</title>
        <authorList>
            <person name="Li Y."/>
            <person name="Tan C."/>
            <person name="Li Z."/>
            <person name="Guo J."/>
            <person name="Li S."/>
            <person name="Chen X."/>
            <person name="Wang C."/>
            <person name="Dai X."/>
            <person name="Yang H."/>
            <person name="Song W."/>
            <person name="Hou L."/>
            <person name="Xu J."/>
            <person name="Tong Z."/>
            <person name="Xu A."/>
            <person name="Yuan X."/>
            <person name="Wang W."/>
            <person name="Yang Q."/>
            <person name="Chen L."/>
            <person name="Sun Z."/>
            <person name="Wang K."/>
            <person name="Pan B."/>
            <person name="Chen J."/>
            <person name="Bao Y."/>
            <person name="Liu F."/>
            <person name="Qi X."/>
            <person name="Gang D.R."/>
            <person name="Wen J."/>
            <person name="Li J."/>
        </authorList>
    </citation>
    <scope>NUCLEOTIDE SEQUENCE</scope>
    <source>
        <strain evidence="13">Dzin_1.0</strain>
    </source>
</reference>
<feature type="domain" description="CCT" evidence="12">
    <location>
        <begin position="702"/>
        <end position="744"/>
    </location>
</feature>
<dbReference type="SMART" id="SM00448">
    <property type="entry name" value="REC"/>
    <property type="match status" value="1"/>
</dbReference>
<dbReference type="PROSITE" id="PS50110">
    <property type="entry name" value="RESPONSE_REGULATORY"/>
    <property type="match status" value="1"/>
</dbReference>
<feature type="region of interest" description="Disordered" evidence="10">
    <location>
        <begin position="641"/>
        <end position="672"/>
    </location>
</feature>
<evidence type="ECO:0000256" key="7">
    <source>
        <dbReference type="ARBA" id="ARBA00023242"/>
    </source>
</evidence>
<dbReference type="EMBL" id="JAGGNH010000001">
    <property type="protein sequence ID" value="KAJ0983929.1"/>
    <property type="molecule type" value="Genomic_DNA"/>
</dbReference>
<feature type="region of interest" description="Disordered" evidence="10">
    <location>
        <begin position="583"/>
        <end position="607"/>
    </location>
</feature>
<evidence type="ECO:0000256" key="6">
    <source>
        <dbReference type="ARBA" id="ARBA00023163"/>
    </source>
</evidence>
<dbReference type="GO" id="GO:0000160">
    <property type="term" value="P:phosphorelay signal transduction system"/>
    <property type="evidence" value="ECO:0007669"/>
    <property type="project" value="UniProtKB-KW"/>
</dbReference>
<feature type="region of interest" description="Disordered" evidence="10">
    <location>
        <begin position="181"/>
        <end position="259"/>
    </location>
</feature>
<comment type="similarity">
    <text evidence="2">Belongs to the ARR-like family.</text>
</comment>
<dbReference type="PANTHER" id="PTHR43874:SF125">
    <property type="entry name" value="TWO-COMPONENT RESPONSE REGULATOR-LIKE APRR7"/>
    <property type="match status" value="1"/>
</dbReference>
<comment type="caution">
    <text evidence="8">Lacks conserved residue(s) required for the propagation of feature annotation.</text>
</comment>
<sequence length="756" mass="83360">MGGVAQEVGDGVVDESRVKEVAEDVIERCREDGLAPVANQNDAQVLWERFLPVRTIKVLLVENDDSTRQVLSALLCSCRYEVTAAANGLQAWKILEDLRNRIDLVLTEVVMPCLSGVGLLHKIMSHKTCKPIPVIMMSSNDSMGTVFKCLSKGAVDFLVKPIRKNELKNLWQHVWRRCHSSSGSANGSERGIQTQKSPKSKCVNDSDNQSGSNDEDDNRSIGLNARDGSDSGNGTQSSWTKRAVGVDSPQPMSPSDWLPDPHDSTCAQVIHPKPETYFYSLMPMTTTRNCQEQKELTDNTSMGKDLEIVVPGSPYAHPHPESHPWEKVSMIQPNSNMEKLHENEPKKEIKDNILELESNDNSGEPCRQTVDLIGGIAKSTDFQLGTRSEKDPHSFPNISETVNKTIIDSNEWPSLELSLKRLHSSEDDGTAIHDDHNFLRHSDQSAFSRYNTSAVSAQAPIGDQGSSSLPLDNSSKALKTASTYNMLSDSNGSPLKHNSNGNADKNDMGSTTKNAFTKPAALKEKLASSSMVKFINPTSAFHPVQNRTLATPLVVKEKINDVGTAAMRSQPRGVHIQGHFQHHHHHYNHHHHVHSMQQEQPPADHDDLSFKNMEADALQCGSSKLFAMRMEGNAAHLSLNGSISGSNHRSNGQNGSRMAVKDGGVNMSSENGIAGKSSVYGASGSGGGGSGGRVDQNLSAQREAALNKFRQKRKERNFEKKVRYESRKRLAERRPRIRGQFVRKIVCEHMHRETES</sequence>
<comment type="subcellular location">
    <subcellularLocation>
        <location evidence="1 9">Nucleus</location>
    </subcellularLocation>
</comment>
<keyword evidence="5" id="KW-0090">Biological rhythms</keyword>
<feature type="domain" description="Response regulatory" evidence="11">
    <location>
        <begin position="57"/>
        <end position="175"/>
    </location>
</feature>
<evidence type="ECO:0000313" key="13">
    <source>
        <dbReference type="EMBL" id="KAJ0983929.1"/>
    </source>
</evidence>
<evidence type="ECO:0008006" key="15">
    <source>
        <dbReference type="Google" id="ProtNLM"/>
    </source>
</evidence>
<protein>
    <recommendedName>
        <fullName evidence="15">Two-component response regulator-like PRR37</fullName>
    </recommendedName>
</protein>
<evidence type="ECO:0000256" key="4">
    <source>
        <dbReference type="ARBA" id="ARBA00023015"/>
    </source>
</evidence>
<dbReference type="InterPro" id="IPR011006">
    <property type="entry name" value="CheY-like_superfamily"/>
</dbReference>
<feature type="compositionally biased region" description="Basic residues" evidence="10">
    <location>
        <begin position="583"/>
        <end position="594"/>
    </location>
</feature>
<dbReference type="AlphaFoldDB" id="A0A9D5HP78"/>
<feature type="compositionally biased region" description="Polar residues" evidence="10">
    <location>
        <begin position="641"/>
        <end position="656"/>
    </location>
</feature>
<organism evidence="13 14">
    <name type="scientific">Dioscorea zingiberensis</name>
    <dbReference type="NCBI Taxonomy" id="325984"/>
    <lineage>
        <taxon>Eukaryota</taxon>
        <taxon>Viridiplantae</taxon>
        <taxon>Streptophyta</taxon>
        <taxon>Embryophyta</taxon>
        <taxon>Tracheophyta</taxon>
        <taxon>Spermatophyta</taxon>
        <taxon>Magnoliopsida</taxon>
        <taxon>Liliopsida</taxon>
        <taxon>Dioscoreales</taxon>
        <taxon>Dioscoreaceae</taxon>
        <taxon>Dioscorea</taxon>
    </lineage>
</organism>
<dbReference type="CDD" id="cd17582">
    <property type="entry name" value="psREC_PRR"/>
    <property type="match status" value="1"/>
</dbReference>
<dbReference type="SUPFAM" id="SSF52172">
    <property type="entry name" value="CheY-like"/>
    <property type="match status" value="1"/>
</dbReference>
<name>A0A9D5HP78_9LILI</name>
<comment type="caution">
    <text evidence="13">The sequence shown here is derived from an EMBL/GenBank/DDBJ whole genome shotgun (WGS) entry which is preliminary data.</text>
</comment>
<feature type="region of interest" description="Disordered" evidence="10">
    <location>
        <begin position="485"/>
        <end position="512"/>
    </location>
</feature>
<evidence type="ECO:0000256" key="2">
    <source>
        <dbReference type="ARBA" id="ARBA00010330"/>
    </source>
</evidence>